<dbReference type="InterPro" id="IPR029063">
    <property type="entry name" value="SAM-dependent_MTases_sf"/>
</dbReference>
<protein>
    <submittedName>
        <fullName evidence="4">Class I SAM-dependent methyltransferase</fullName>
    </submittedName>
</protein>
<dbReference type="Gene3D" id="3.40.50.150">
    <property type="entry name" value="Vaccinia Virus protein VP39"/>
    <property type="match status" value="1"/>
</dbReference>
<keyword evidence="5" id="KW-1185">Reference proteome</keyword>
<dbReference type="EMBL" id="WUTS01000009">
    <property type="protein sequence ID" value="NAW14316.1"/>
    <property type="molecule type" value="Genomic_DNA"/>
</dbReference>
<comment type="caution">
    <text evidence="4">The sequence shown here is derived from an EMBL/GenBank/DDBJ whole genome shotgun (WGS) entry which is preliminary data.</text>
</comment>
<evidence type="ECO:0000313" key="5">
    <source>
        <dbReference type="Proteomes" id="UP000448235"/>
    </source>
</evidence>
<sequence>MFTDLVSDLDNDSLEPDLLLDVPYVPTDEAVIEEMLSLANVGRKDILYDLGSGDGRIVVAAAKTRDARGIGIDLDPLRVADAMEYAGWTGVEYLVDFIEGSLFTADISEATVVTLYLLDSVNVELRPRLLSTLRPGTRIVSHAFDMGDWRADERRRINGTNLFLWIVPAQVAGMWEWTGADDRQYRVELKQRYQDITGSAWLEGQEAHLEYAELRGNRLTLLLREHDTAPLEHFILCFADGQLESATHQF</sequence>
<dbReference type="SUPFAM" id="SSF53335">
    <property type="entry name" value="S-adenosyl-L-methionine-dependent methyltransferases"/>
    <property type="match status" value="1"/>
</dbReference>
<evidence type="ECO:0000256" key="3">
    <source>
        <dbReference type="ARBA" id="ARBA00022691"/>
    </source>
</evidence>
<organism evidence="4 5">
    <name type="scientific">Halomonas icarae</name>
    <dbReference type="NCBI Taxonomy" id="2691040"/>
    <lineage>
        <taxon>Bacteria</taxon>
        <taxon>Pseudomonadati</taxon>
        <taxon>Pseudomonadota</taxon>
        <taxon>Gammaproteobacteria</taxon>
        <taxon>Oceanospirillales</taxon>
        <taxon>Halomonadaceae</taxon>
        <taxon>Halomonas</taxon>
    </lineage>
</organism>
<dbReference type="CDD" id="cd02440">
    <property type="entry name" value="AdoMet_MTases"/>
    <property type="match status" value="1"/>
</dbReference>
<dbReference type="PANTHER" id="PTHR13610">
    <property type="entry name" value="METHYLTRANSFERASE DOMAIN-CONTAINING PROTEIN"/>
    <property type="match status" value="1"/>
</dbReference>
<keyword evidence="3" id="KW-0949">S-adenosyl-L-methionine</keyword>
<evidence type="ECO:0000256" key="1">
    <source>
        <dbReference type="ARBA" id="ARBA00022603"/>
    </source>
</evidence>
<reference evidence="4 5" key="1">
    <citation type="submission" date="2019-12" db="EMBL/GenBank/DDBJ databases">
        <title>Draft genome sequencing of Halomonas icarensis D1-1.</title>
        <authorList>
            <person name="Pandiyan K."/>
            <person name="Kushwaha P."/>
            <person name="Gowdham M."/>
            <person name="Chakdar H."/>
            <person name="Singh A."/>
            <person name="Kumar M."/>
            <person name="Saxena A.K."/>
        </authorList>
    </citation>
    <scope>NUCLEOTIDE SEQUENCE [LARGE SCALE GENOMIC DNA]</scope>
    <source>
        <strain evidence="4 5">D1-1</strain>
    </source>
</reference>
<name>A0A7X4W1R7_9GAMM</name>
<keyword evidence="2 4" id="KW-0808">Transferase</keyword>
<dbReference type="GO" id="GO:0032259">
    <property type="term" value="P:methylation"/>
    <property type="evidence" value="ECO:0007669"/>
    <property type="project" value="UniProtKB-KW"/>
</dbReference>
<proteinExistence type="predicted"/>
<keyword evidence="1 4" id="KW-0489">Methyltransferase</keyword>
<dbReference type="RefSeq" id="WP_161424400.1">
    <property type="nucleotide sequence ID" value="NZ_JARWMY010000022.1"/>
</dbReference>
<accession>A0A7X4W1R7</accession>
<dbReference type="Proteomes" id="UP000448235">
    <property type="component" value="Unassembled WGS sequence"/>
</dbReference>
<dbReference type="PANTHER" id="PTHR13610:SF11">
    <property type="entry name" value="METHYLTRANSFERASE DOMAIN-CONTAINING PROTEIN"/>
    <property type="match status" value="1"/>
</dbReference>
<dbReference type="GO" id="GO:0016279">
    <property type="term" value="F:protein-lysine N-methyltransferase activity"/>
    <property type="evidence" value="ECO:0007669"/>
    <property type="project" value="InterPro"/>
</dbReference>
<dbReference type="InterPro" id="IPR026170">
    <property type="entry name" value="FAM173A/B"/>
</dbReference>
<evidence type="ECO:0000313" key="4">
    <source>
        <dbReference type="EMBL" id="NAW14316.1"/>
    </source>
</evidence>
<evidence type="ECO:0000256" key="2">
    <source>
        <dbReference type="ARBA" id="ARBA00022679"/>
    </source>
</evidence>
<dbReference type="AlphaFoldDB" id="A0A7X4W1R7"/>
<gene>
    <name evidence="4" type="ORF">GRB80_15920</name>
</gene>